<protein>
    <submittedName>
        <fullName evidence="1">Discoidin domain-containing protein</fullName>
    </submittedName>
</protein>
<evidence type="ECO:0000313" key="1">
    <source>
        <dbReference type="EMBL" id="WBP83779.1"/>
    </source>
</evidence>
<proteinExistence type="predicted"/>
<keyword evidence="2" id="KW-1185">Reference proteome</keyword>
<accession>A0ACD4PJD1</accession>
<dbReference type="EMBL" id="CP114370">
    <property type="protein sequence ID" value="WBP83779.1"/>
    <property type="molecule type" value="Genomic_DNA"/>
</dbReference>
<evidence type="ECO:0000313" key="2">
    <source>
        <dbReference type="Proteomes" id="UP001213039"/>
    </source>
</evidence>
<sequence>MKIKRLLNLALCSGIIIPTLVVSCSSNKVEIQTEEKEKQRPKTEARYSENKNFTNKLNQNQKSQKNKFTPENMNTIDDYLPIAQVFKVWVNSEFKISNLPKKIRLINSELKEKWVNVSWGVSTDITIDQNKTILGTYTYKGREQTVNSVIIAQNRGSFSSNQLFSKIEGLSVDKDKSSKDGSDDGLDKLIDRSGDYINTGSRWDNWHAYNKQQDTKLVFKWEETTSISRVEIHFWRYADKGDSLGVMPKNIYIKYSNDGINWKSVENQDKITSQDFGPMQPYKSSHQGVSDAKIINFDAVKTKWIKISWDPAQDAQNRNLIIGITHVNFKGPESTDKLHINQINSIDNIWYKGKTLFLAEGDNEFIVEDLNATYKFNSKSSYIQTNILEQNSEHIKYRFTSYNDLGNFKIYNVTFKLR</sequence>
<name>A0ACD4PJD1_9BACT</name>
<dbReference type="Proteomes" id="UP001213039">
    <property type="component" value="Chromosome"/>
</dbReference>
<gene>
    <name evidence="1" type="ORF">Me_995_000398</name>
</gene>
<reference evidence="1" key="1">
    <citation type="submission" date="2022-12" db="EMBL/GenBank/DDBJ databases">
        <authorList>
            <consortium name="Asia Pacific Centre for Animal Health"/>
            <person name="Klose S.M."/>
            <person name="Legione A.R."/>
            <person name="Monotti I."/>
            <person name="Bushell R."/>
            <person name="Marenda M.S."/>
            <person name="Sugiyama T."/>
            <person name="Browning G.F."/>
            <person name="Vaz P.K."/>
        </authorList>
    </citation>
    <scope>NUCLEOTIDE SEQUENCE</scope>
    <source>
        <strain evidence="1">Felid995</strain>
    </source>
</reference>
<organism evidence="1 2">
    <name type="scientific">Mycoplasmopsis edwardii</name>
    <dbReference type="NCBI Taxonomy" id="53558"/>
    <lineage>
        <taxon>Bacteria</taxon>
        <taxon>Bacillati</taxon>
        <taxon>Mycoplasmatota</taxon>
        <taxon>Mycoplasmoidales</taxon>
        <taxon>Metamycoplasmataceae</taxon>
        <taxon>Mycoplasmopsis</taxon>
    </lineage>
</organism>